<accession>A0A840IIE5</accession>
<dbReference type="InterPro" id="IPR000683">
    <property type="entry name" value="Gfo/Idh/MocA-like_OxRdtase_N"/>
</dbReference>
<dbReference type="RefSeq" id="WP_183345251.1">
    <property type="nucleotide sequence ID" value="NZ_JACHNU010000009.1"/>
</dbReference>
<evidence type="ECO:0000313" key="4">
    <source>
        <dbReference type="Proteomes" id="UP000585272"/>
    </source>
</evidence>
<dbReference type="Gene3D" id="3.30.360.10">
    <property type="entry name" value="Dihydrodipicolinate Reductase, domain 2"/>
    <property type="match status" value="1"/>
</dbReference>
<dbReference type="SUPFAM" id="SSF55347">
    <property type="entry name" value="Glyceraldehyde-3-phosphate dehydrogenase-like, C-terminal domain"/>
    <property type="match status" value="1"/>
</dbReference>
<dbReference type="AlphaFoldDB" id="A0A840IIE5"/>
<proteinExistence type="predicted"/>
<comment type="caution">
    <text evidence="3">The sequence shown here is derived from an EMBL/GenBank/DDBJ whole genome shotgun (WGS) entry which is preliminary data.</text>
</comment>
<protein>
    <submittedName>
        <fullName evidence="3">Putative dehydrogenase</fullName>
    </submittedName>
</protein>
<sequence length="370" mass="39360">MSRRARIGIVGAGYWAAEFYLPFLRDQPDVELVGVVRRGRRELDALRRAFELAVASERVADLLAAGCDGIVVASPNALHREHAEAALRAGAHVLVEKPMTVTLHDARALAAVARDCDRTLTLAHGWNDNPIATWAADVVATGLLGRLASVDLFMASTLTELFAGRSGYGTVEHGGHRFEADPRTWTDPASGGGYLYGQLSHGLALALSLVRSEPEEVFARMVRLPNGADLDVSLSVRFADGVVGSFAGHGRLPWGRRKAMEVRLAGEHGALTIDFERERADVAVAPDRVAVVPGAGTWLPLALDLRPGAGAYDNVGPTRRLIDLCLGRDVRDRAPAELGVRCVAVMEAAAESARSGAPVTVPAREAAHAG</sequence>
<dbReference type="EMBL" id="JACHNU010000009">
    <property type="protein sequence ID" value="MBB4664847.1"/>
    <property type="molecule type" value="Genomic_DNA"/>
</dbReference>
<dbReference type="Gene3D" id="3.40.50.720">
    <property type="entry name" value="NAD(P)-binding Rossmann-like Domain"/>
    <property type="match status" value="1"/>
</dbReference>
<dbReference type="PANTHER" id="PTHR43377">
    <property type="entry name" value="BILIVERDIN REDUCTASE A"/>
    <property type="match status" value="1"/>
</dbReference>
<dbReference type="PANTHER" id="PTHR43377:SF1">
    <property type="entry name" value="BILIVERDIN REDUCTASE A"/>
    <property type="match status" value="1"/>
</dbReference>
<evidence type="ECO:0000259" key="2">
    <source>
        <dbReference type="Pfam" id="PF22725"/>
    </source>
</evidence>
<gene>
    <name evidence="3" type="ORF">BDZ31_004465</name>
</gene>
<dbReference type="SUPFAM" id="SSF51735">
    <property type="entry name" value="NAD(P)-binding Rossmann-fold domains"/>
    <property type="match status" value="1"/>
</dbReference>
<dbReference type="GO" id="GO:0000166">
    <property type="term" value="F:nucleotide binding"/>
    <property type="evidence" value="ECO:0007669"/>
    <property type="project" value="InterPro"/>
</dbReference>
<dbReference type="InterPro" id="IPR055170">
    <property type="entry name" value="GFO_IDH_MocA-like_dom"/>
</dbReference>
<dbReference type="Pfam" id="PF22725">
    <property type="entry name" value="GFO_IDH_MocA_C3"/>
    <property type="match status" value="1"/>
</dbReference>
<reference evidence="3 4" key="1">
    <citation type="submission" date="2020-08" db="EMBL/GenBank/DDBJ databases">
        <title>Genomic Encyclopedia of Archaeal and Bacterial Type Strains, Phase II (KMG-II): from individual species to whole genera.</title>
        <authorList>
            <person name="Goeker M."/>
        </authorList>
    </citation>
    <scope>NUCLEOTIDE SEQUENCE [LARGE SCALE GENOMIC DNA]</scope>
    <source>
        <strain evidence="3 4">DSM 23288</strain>
    </source>
</reference>
<dbReference type="Pfam" id="PF01408">
    <property type="entry name" value="GFO_IDH_MocA"/>
    <property type="match status" value="1"/>
</dbReference>
<evidence type="ECO:0000313" key="3">
    <source>
        <dbReference type="EMBL" id="MBB4664847.1"/>
    </source>
</evidence>
<dbReference type="Proteomes" id="UP000585272">
    <property type="component" value="Unassembled WGS sequence"/>
</dbReference>
<dbReference type="InterPro" id="IPR036291">
    <property type="entry name" value="NAD(P)-bd_dom_sf"/>
</dbReference>
<evidence type="ECO:0000259" key="1">
    <source>
        <dbReference type="Pfam" id="PF01408"/>
    </source>
</evidence>
<feature type="domain" description="Gfo/Idh/MocA-like oxidoreductase N-terminal" evidence="1">
    <location>
        <begin position="6"/>
        <end position="123"/>
    </location>
</feature>
<dbReference type="InterPro" id="IPR051450">
    <property type="entry name" value="Gfo/Idh/MocA_Oxidoreductases"/>
</dbReference>
<organism evidence="3 4">
    <name type="scientific">Conexibacter arvalis</name>
    <dbReference type="NCBI Taxonomy" id="912552"/>
    <lineage>
        <taxon>Bacteria</taxon>
        <taxon>Bacillati</taxon>
        <taxon>Actinomycetota</taxon>
        <taxon>Thermoleophilia</taxon>
        <taxon>Solirubrobacterales</taxon>
        <taxon>Conexibacteraceae</taxon>
        <taxon>Conexibacter</taxon>
    </lineage>
</organism>
<name>A0A840IIE5_9ACTN</name>
<feature type="domain" description="GFO/IDH/MocA-like oxidoreductase" evidence="2">
    <location>
        <begin position="171"/>
        <end position="271"/>
    </location>
</feature>
<keyword evidence="4" id="KW-1185">Reference proteome</keyword>